<organism evidence="1">
    <name type="scientific">uncultured Desulfobacterium sp</name>
    <dbReference type="NCBI Taxonomy" id="201089"/>
    <lineage>
        <taxon>Bacteria</taxon>
        <taxon>Pseudomonadati</taxon>
        <taxon>Thermodesulfobacteriota</taxon>
        <taxon>Desulfobacteria</taxon>
        <taxon>Desulfobacterales</taxon>
        <taxon>Desulfobacteriaceae</taxon>
        <taxon>Desulfobacterium</taxon>
        <taxon>environmental samples</taxon>
    </lineage>
</organism>
<protein>
    <submittedName>
        <fullName evidence="1">Uncharacterized protein</fullName>
    </submittedName>
</protein>
<sequence length="55" mass="6232">MEQVSQILKRNDIIYEIMLQDLTHNVDSTCTEANVRNAEQAGQIASLKNQNRASQ</sequence>
<reference evidence="1" key="1">
    <citation type="submission" date="2018-01" db="EMBL/GenBank/DDBJ databases">
        <authorList>
            <person name="Regsiter A."/>
            <person name="William W."/>
        </authorList>
    </citation>
    <scope>NUCLEOTIDE SEQUENCE</scope>
    <source>
        <strain evidence="1">TRIP AH-1</strain>
    </source>
</reference>
<dbReference type="EMBL" id="OJIN01000132">
    <property type="protein sequence ID" value="SPD74217.1"/>
    <property type="molecule type" value="Genomic_DNA"/>
</dbReference>
<name>A0A445MXK5_9BACT</name>
<gene>
    <name evidence="1" type="ORF">PITCH_A2170002</name>
</gene>
<evidence type="ECO:0000313" key="1">
    <source>
        <dbReference type="EMBL" id="SPD74217.1"/>
    </source>
</evidence>
<proteinExistence type="predicted"/>
<dbReference type="AlphaFoldDB" id="A0A445MXK5"/>
<accession>A0A445MXK5</accession>